<comment type="caution">
    <text evidence="2">The sequence shown here is derived from an EMBL/GenBank/DDBJ whole genome shotgun (WGS) entry which is preliminary data.</text>
</comment>
<dbReference type="CDD" id="cd00093">
    <property type="entry name" value="HTH_XRE"/>
    <property type="match status" value="1"/>
</dbReference>
<dbReference type="SUPFAM" id="SSF47413">
    <property type="entry name" value="lambda repressor-like DNA-binding domains"/>
    <property type="match status" value="1"/>
</dbReference>
<dbReference type="eggNOG" id="COG1426">
    <property type="taxonomic scope" value="Bacteria"/>
</dbReference>
<dbReference type="HOGENOM" id="CLU_066192_59_0_6"/>
<organism evidence="2 3">
    <name type="scientific">Providencia rustigianii DSM 4541</name>
    <dbReference type="NCBI Taxonomy" id="500637"/>
    <lineage>
        <taxon>Bacteria</taxon>
        <taxon>Pseudomonadati</taxon>
        <taxon>Pseudomonadota</taxon>
        <taxon>Gammaproteobacteria</taxon>
        <taxon>Enterobacterales</taxon>
        <taxon>Morganellaceae</taxon>
        <taxon>Providencia</taxon>
    </lineage>
</organism>
<feature type="domain" description="HTH cro/C1-type" evidence="1">
    <location>
        <begin position="35"/>
        <end position="88"/>
    </location>
</feature>
<dbReference type="Pfam" id="PF01381">
    <property type="entry name" value="HTH_3"/>
    <property type="match status" value="1"/>
</dbReference>
<evidence type="ECO:0000313" key="3">
    <source>
        <dbReference type="Proteomes" id="UP000005512"/>
    </source>
</evidence>
<reference evidence="2" key="1">
    <citation type="submission" date="2009-12" db="EMBL/GenBank/DDBJ databases">
        <authorList>
            <person name="Weinstock G."/>
            <person name="Sodergren E."/>
            <person name="Clifton S."/>
            <person name="Fulton L."/>
            <person name="Fulton B."/>
            <person name="Courtney L."/>
            <person name="Fronick C."/>
            <person name="Harrison M."/>
            <person name="Strong C."/>
            <person name="Farmer C."/>
            <person name="Delahaunty K."/>
            <person name="Markovic C."/>
            <person name="Hall O."/>
            <person name="Minx P."/>
            <person name="Tomlinson C."/>
            <person name="Mitreva M."/>
            <person name="Nelson J."/>
            <person name="Hou S."/>
            <person name="Wollam A."/>
            <person name="Pepin K.H."/>
            <person name="Johnson M."/>
            <person name="Bhonagiri V."/>
            <person name="Nash W.E."/>
            <person name="Warren W."/>
            <person name="Chinwalla A."/>
            <person name="Mardis E.R."/>
            <person name="Wilson R.K."/>
        </authorList>
    </citation>
    <scope>NUCLEOTIDE SEQUENCE [LARGE SCALE GENOMIC DNA]</scope>
    <source>
        <strain evidence="2">DSM 4541</strain>
    </source>
</reference>
<protein>
    <submittedName>
        <fullName evidence="2">Regulatory protein cro</fullName>
    </submittedName>
</protein>
<dbReference type="PROSITE" id="PS50943">
    <property type="entry name" value="HTH_CROC1"/>
    <property type="match status" value="1"/>
</dbReference>
<accession>D1P388</accession>
<dbReference type="InterPro" id="IPR010982">
    <property type="entry name" value="Lambda_DNA-bd_dom_sf"/>
</dbReference>
<dbReference type="Proteomes" id="UP000005512">
    <property type="component" value="Unassembled WGS sequence"/>
</dbReference>
<dbReference type="GO" id="GO:0003677">
    <property type="term" value="F:DNA binding"/>
    <property type="evidence" value="ECO:0007669"/>
    <property type="project" value="InterPro"/>
</dbReference>
<dbReference type="EMBL" id="ABXV02000027">
    <property type="protein sequence ID" value="EFB72004.1"/>
    <property type="molecule type" value="Genomic_DNA"/>
</dbReference>
<dbReference type="STRING" id="500637.PROVRUST_06758"/>
<evidence type="ECO:0000313" key="2">
    <source>
        <dbReference type="EMBL" id="EFB72004.1"/>
    </source>
</evidence>
<dbReference type="Gene3D" id="1.10.260.40">
    <property type="entry name" value="lambda repressor-like DNA-binding domains"/>
    <property type="match status" value="1"/>
</dbReference>
<dbReference type="SMART" id="SM00530">
    <property type="entry name" value="HTH_XRE"/>
    <property type="match status" value="1"/>
</dbReference>
<proteinExistence type="predicted"/>
<evidence type="ECO:0000259" key="1">
    <source>
        <dbReference type="PROSITE" id="PS50943"/>
    </source>
</evidence>
<keyword evidence="3" id="KW-1185">Reference proteome</keyword>
<name>D1P388_9GAMM</name>
<dbReference type="InterPro" id="IPR001387">
    <property type="entry name" value="Cro/C1-type_HTH"/>
</dbReference>
<sequence length="96" mass="10930">MITRKPVIDKQVSLFLNTRNFVKKETQMNTLSERVKSRRVELNLTQSELADMVGLKQQSIQQIESGLIKKPRFIIEIASALKCEPSWLISGSKNVA</sequence>
<dbReference type="AlphaFoldDB" id="D1P388"/>
<gene>
    <name evidence="2" type="ORF">PROVRUST_06758</name>
</gene>